<comment type="pathway">
    <text evidence="2 10">Cofactor biosynthesis; NAD(+) biosynthesis; deamido-NAD(+) from nicotinate D-ribonucleotide: step 1/1.</text>
</comment>
<keyword evidence="3 10" id="KW-0662">Pyridine nucleotide biosynthesis</keyword>
<name>A0A9D1W6Y7_9FIRM</name>
<comment type="catalytic activity">
    <reaction evidence="9 10">
        <text>nicotinate beta-D-ribonucleotide + ATP + H(+) = deamido-NAD(+) + diphosphate</text>
        <dbReference type="Rhea" id="RHEA:22860"/>
        <dbReference type="ChEBI" id="CHEBI:15378"/>
        <dbReference type="ChEBI" id="CHEBI:30616"/>
        <dbReference type="ChEBI" id="CHEBI:33019"/>
        <dbReference type="ChEBI" id="CHEBI:57502"/>
        <dbReference type="ChEBI" id="CHEBI:58437"/>
        <dbReference type="EC" id="2.7.7.18"/>
    </reaction>
</comment>
<evidence type="ECO:0000256" key="7">
    <source>
        <dbReference type="ARBA" id="ARBA00022840"/>
    </source>
</evidence>
<proteinExistence type="inferred from homology"/>
<reference evidence="12" key="2">
    <citation type="submission" date="2021-04" db="EMBL/GenBank/DDBJ databases">
        <authorList>
            <person name="Gilroy R."/>
        </authorList>
    </citation>
    <scope>NUCLEOTIDE SEQUENCE</scope>
    <source>
        <strain evidence="12">ChiGjej4B4-12881</strain>
    </source>
</reference>
<dbReference type="CDD" id="cd02165">
    <property type="entry name" value="NMNAT"/>
    <property type="match status" value="1"/>
</dbReference>
<dbReference type="GO" id="GO:0005524">
    <property type="term" value="F:ATP binding"/>
    <property type="evidence" value="ECO:0007669"/>
    <property type="project" value="UniProtKB-KW"/>
</dbReference>
<dbReference type="HAMAP" id="MF_00244">
    <property type="entry name" value="NaMN_adenylyltr"/>
    <property type="match status" value="1"/>
</dbReference>
<keyword evidence="4 10" id="KW-0808">Transferase</keyword>
<dbReference type="PANTHER" id="PTHR39321">
    <property type="entry name" value="NICOTINATE-NUCLEOTIDE ADENYLYLTRANSFERASE-RELATED"/>
    <property type="match status" value="1"/>
</dbReference>
<dbReference type="EC" id="2.7.7.18" evidence="10"/>
<keyword evidence="8 10" id="KW-0520">NAD</keyword>
<dbReference type="EMBL" id="DXEU01000166">
    <property type="protein sequence ID" value="HIX52967.1"/>
    <property type="molecule type" value="Genomic_DNA"/>
</dbReference>
<dbReference type="SUPFAM" id="SSF52374">
    <property type="entry name" value="Nucleotidylyl transferase"/>
    <property type="match status" value="1"/>
</dbReference>
<evidence type="ECO:0000313" key="13">
    <source>
        <dbReference type="Proteomes" id="UP000886780"/>
    </source>
</evidence>
<evidence type="ECO:0000259" key="11">
    <source>
        <dbReference type="Pfam" id="PF01467"/>
    </source>
</evidence>
<dbReference type="NCBIfam" id="TIGR00482">
    <property type="entry name" value="nicotinate (nicotinamide) nucleotide adenylyltransferase"/>
    <property type="match status" value="1"/>
</dbReference>
<dbReference type="AlphaFoldDB" id="A0A9D1W6Y7"/>
<dbReference type="GO" id="GO:0009435">
    <property type="term" value="P:NAD+ biosynthetic process"/>
    <property type="evidence" value="ECO:0007669"/>
    <property type="project" value="UniProtKB-UniRule"/>
</dbReference>
<dbReference type="InterPro" id="IPR014729">
    <property type="entry name" value="Rossmann-like_a/b/a_fold"/>
</dbReference>
<comment type="function">
    <text evidence="1 10">Catalyzes the reversible adenylation of nicotinate mononucleotide (NaMN) to nicotinic acid adenine dinucleotide (NaAD).</text>
</comment>
<dbReference type="InterPro" id="IPR005248">
    <property type="entry name" value="NadD/NMNAT"/>
</dbReference>
<reference evidence="12" key="1">
    <citation type="journal article" date="2021" name="PeerJ">
        <title>Extensive microbial diversity within the chicken gut microbiome revealed by metagenomics and culture.</title>
        <authorList>
            <person name="Gilroy R."/>
            <person name="Ravi A."/>
            <person name="Getino M."/>
            <person name="Pursley I."/>
            <person name="Horton D.L."/>
            <person name="Alikhan N.F."/>
            <person name="Baker D."/>
            <person name="Gharbi K."/>
            <person name="Hall N."/>
            <person name="Watson M."/>
            <person name="Adriaenssens E.M."/>
            <person name="Foster-Nyarko E."/>
            <person name="Jarju S."/>
            <person name="Secka A."/>
            <person name="Antonio M."/>
            <person name="Oren A."/>
            <person name="Chaudhuri R.R."/>
            <person name="La Ragione R."/>
            <person name="Hildebrand F."/>
            <person name="Pallen M.J."/>
        </authorList>
    </citation>
    <scope>NUCLEOTIDE SEQUENCE</scope>
    <source>
        <strain evidence="12">ChiGjej4B4-12881</strain>
    </source>
</reference>
<gene>
    <name evidence="10 12" type="primary">nadD</name>
    <name evidence="12" type="ORF">IAA28_09205</name>
</gene>
<organism evidence="12 13">
    <name type="scientific">Candidatus Lachnoclostridium stercoripullorum</name>
    <dbReference type="NCBI Taxonomy" id="2838635"/>
    <lineage>
        <taxon>Bacteria</taxon>
        <taxon>Bacillati</taxon>
        <taxon>Bacillota</taxon>
        <taxon>Clostridia</taxon>
        <taxon>Lachnospirales</taxon>
        <taxon>Lachnospiraceae</taxon>
    </lineage>
</organism>
<comment type="similarity">
    <text evidence="10">Belongs to the NadD family.</text>
</comment>
<protein>
    <recommendedName>
        <fullName evidence="10">Probable nicotinate-nucleotide adenylyltransferase</fullName>
        <ecNumber evidence="10">2.7.7.18</ecNumber>
    </recommendedName>
    <alternativeName>
        <fullName evidence="10">Deamido-NAD(+) diphosphorylase</fullName>
    </alternativeName>
    <alternativeName>
        <fullName evidence="10">Deamido-NAD(+) pyrophosphorylase</fullName>
    </alternativeName>
    <alternativeName>
        <fullName evidence="10">Nicotinate mononucleotide adenylyltransferase</fullName>
        <shortName evidence="10">NaMN adenylyltransferase</shortName>
    </alternativeName>
</protein>
<keyword evidence="5 10" id="KW-0548">Nucleotidyltransferase</keyword>
<dbReference type="Proteomes" id="UP000886780">
    <property type="component" value="Unassembled WGS sequence"/>
</dbReference>
<evidence type="ECO:0000256" key="10">
    <source>
        <dbReference type="HAMAP-Rule" id="MF_00244"/>
    </source>
</evidence>
<keyword evidence="7 10" id="KW-0067">ATP-binding</keyword>
<dbReference type="NCBIfam" id="NF000840">
    <property type="entry name" value="PRK00071.1-3"/>
    <property type="match status" value="1"/>
</dbReference>
<evidence type="ECO:0000256" key="5">
    <source>
        <dbReference type="ARBA" id="ARBA00022695"/>
    </source>
</evidence>
<evidence type="ECO:0000256" key="8">
    <source>
        <dbReference type="ARBA" id="ARBA00023027"/>
    </source>
</evidence>
<evidence type="ECO:0000256" key="6">
    <source>
        <dbReference type="ARBA" id="ARBA00022741"/>
    </source>
</evidence>
<evidence type="ECO:0000256" key="3">
    <source>
        <dbReference type="ARBA" id="ARBA00022642"/>
    </source>
</evidence>
<evidence type="ECO:0000256" key="1">
    <source>
        <dbReference type="ARBA" id="ARBA00002324"/>
    </source>
</evidence>
<keyword evidence="6 10" id="KW-0547">Nucleotide-binding</keyword>
<dbReference type="PANTHER" id="PTHR39321:SF3">
    <property type="entry name" value="PHOSPHOPANTETHEINE ADENYLYLTRANSFERASE"/>
    <property type="match status" value="1"/>
</dbReference>
<evidence type="ECO:0000256" key="2">
    <source>
        <dbReference type="ARBA" id="ARBA00005019"/>
    </source>
</evidence>
<dbReference type="GO" id="GO:0004515">
    <property type="term" value="F:nicotinate-nucleotide adenylyltransferase activity"/>
    <property type="evidence" value="ECO:0007669"/>
    <property type="project" value="UniProtKB-UniRule"/>
</dbReference>
<evidence type="ECO:0000313" key="12">
    <source>
        <dbReference type="EMBL" id="HIX52967.1"/>
    </source>
</evidence>
<evidence type="ECO:0000256" key="9">
    <source>
        <dbReference type="ARBA" id="ARBA00048721"/>
    </source>
</evidence>
<accession>A0A9D1W6Y7</accession>
<sequence length="228" mass="26256">MKRIGIMGGTFDPIHNGHIAVGRKAYEEYSLDEVWFMPSGIPPHKKDHHVTAAADRCAMTKLAIENEPGFYFSDFEVKREGNTYTAQTLTLLCEQYPDTRFFFIVGADSLFEFESWYKPEIILKLATLLVAGRAYAGKHRTLEDQIAYLRQRYQGEIYPLHLDLMNVASAHLRRLAAEGEDISSYVPEAVWEYICSHRLYGERKEESYERTDSLFQTETSAKTLTHEV</sequence>
<evidence type="ECO:0000256" key="4">
    <source>
        <dbReference type="ARBA" id="ARBA00022679"/>
    </source>
</evidence>
<feature type="domain" description="Cytidyltransferase-like" evidence="11">
    <location>
        <begin position="6"/>
        <end position="144"/>
    </location>
</feature>
<dbReference type="Pfam" id="PF01467">
    <property type="entry name" value="CTP_transf_like"/>
    <property type="match status" value="1"/>
</dbReference>
<comment type="caution">
    <text evidence="12">The sequence shown here is derived from an EMBL/GenBank/DDBJ whole genome shotgun (WGS) entry which is preliminary data.</text>
</comment>
<dbReference type="InterPro" id="IPR004821">
    <property type="entry name" value="Cyt_trans-like"/>
</dbReference>
<dbReference type="NCBIfam" id="TIGR00125">
    <property type="entry name" value="cyt_tran_rel"/>
    <property type="match status" value="1"/>
</dbReference>
<dbReference type="Gene3D" id="3.40.50.620">
    <property type="entry name" value="HUPs"/>
    <property type="match status" value="1"/>
</dbReference>